<dbReference type="GO" id="GO:0004048">
    <property type="term" value="F:anthranilate phosphoribosyltransferase activity"/>
    <property type="evidence" value="ECO:0007669"/>
    <property type="project" value="InterPro"/>
</dbReference>
<name>A0A0F8W4N9_9ZZZZ</name>
<evidence type="ECO:0000313" key="4">
    <source>
        <dbReference type="EMBL" id="KKK43115.1"/>
    </source>
</evidence>
<protein>
    <recommendedName>
        <fullName evidence="3">Glycosyl transferase family 3 N-terminal domain-containing protein</fullName>
    </recommendedName>
</protein>
<dbReference type="InterPro" id="IPR017459">
    <property type="entry name" value="Glycosyl_Trfase_fam3_N_dom"/>
</dbReference>
<sequence>MIREAIQALVSGRSLTMEEAASVMEEIMQGEATPAQIAAFVTALRLKGETVEEIAGLARVMRAKAVLVKVSGPLVDTCGTGGDGLS</sequence>
<dbReference type="Gene3D" id="1.20.970.10">
    <property type="entry name" value="Transferase, Pyrimidine Nucleoside Phosphorylase, Chain C"/>
    <property type="match status" value="1"/>
</dbReference>
<dbReference type="InterPro" id="IPR036320">
    <property type="entry name" value="Glycosyl_Trfase_fam3_N_dom_sf"/>
</dbReference>
<keyword evidence="1" id="KW-0328">Glycosyltransferase</keyword>
<comment type="caution">
    <text evidence="4">The sequence shown here is derived from an EMBL/GenBank/DDBJ whole genome shotgun (WGS) entry which is preliminary data.</text>
</comment>
<proteinExistence type="predicted"/>
<dbReference type="PANTHER" id="PTHR43285:SF2">
    <property type="entry name" value="ANTHRANILATE PHOSPHORIBOSYLTRANSFERASE"/>
    <property type="match status" value="1"/>
</dbReference>
<dbReference type="InterPro" id="IPR005940">
    <property type="entry name" value="Anthranilate_Pribosyl_Tfrase"/>
</dbReference>
<dbReference type="EMBL" id="LAZR01070276">
    <property type="protein sequence ID" value="KKK43115.1"/>
    <property type="molecule type" value="Genomic_DNA"/>
</dbReference>
<dbReference type="GO" id="GO:0000162">
    <property type="term" value="P:L-tryptophan biosynthetic process"/>
    <property type="evidence" value="ECO:0007669"/>
    <property type="project" value="InterPro"/>
</dbReference>
<gene>
    <name evidence="4" type="ORF">LCGC14_3168970</name>
</gene>
<dbReference type="FunFam" id="1.20.970.10:FF:000006">
    <property type="entry name" value="Anthranilate phosphoribosyltransferase"/>
    <property type="match status" value="1"/>
</dbReference>
<evidence type="ECO:0000259" key="3">
    <source>
        <dbReference type="Pfam" id="PF02885"/>
    </source>
</evidence>
<feature type="domain" description="Glycosyl transferase family 3 N-terminal" evidence="3">
    <location>
        <begin position="3"/>
        <end position="65"/>
    </location>
</feature>
<organism evidence="4">
    <name type="scientific">marine sediment metagenome</name>
    <dbReference type="NCBI Taxonomy" id="412755"/>
    <lineage>
        <taxon>unclassified sequences</taxon>
        <taxon>metagenomes</taxon>
        <taxon>ecological metagenomes</taxon>
    </lineage>
</organism>
<dbReference type="SUPFAM" id="SSF47648">
    <property type="entry name" value="Nucleoside phosphorylase/phosphoribosyltransferase N-terminal domain"/>
    <property type="match status" value="1"/>
</dbReference>
<dbReference type="AlphaFoldDB" id="A0A0F8W4N9"/>
<reference evidence="4" key="1">
    <citation type="journal article" date="2015" name="Nature">
        <title>Complex archaea that bridge the gap between prokaryotes and eukaryotes.</title>
        <authorList>
            <person name="Spang A."/>
            <person name="Saw J.H."/>
            <person name="Jorgensen S.L."/>
            <person name="Zaremba-Niedzwiedzka K."/>
            <person name="Martijn J."/>
            <person name="Lind A.E."/>
            <person name="van Eijk R."/>
            <person name="Schleper C."/>
            <person name="Guy L."/>
            <person name="Ettema T.J."/>
        </authorList>
    </citation>
    <scope>NUCLEOTIDE SEQUENCE</scope>
</reference>
<accession>A0A0F8W4N9</accession>
<dbReference type="Pfam" id="PF02885">
    <property type="entry name" value="Glycos_trans_3N"/>
    <property type="match status" value="1"/>
</dbReference>
<evidence type="ECO:0000256" key="1">
    <source>
        <dbReference type="ARBA" id="ARBA00022676"/>
    </source>
</evidence>
<evidence type="ECO:0000256" key="2">
    <source>
        <dbReference type="ARBA" id="ARBA00022679"/>
    </source>
</evidence>
<keyword evidence="2" id="KW-0808">Transferase</keyword>
<dbReference type="GO" id="GO:0005829">
    <property type="term" value="C:cytosol"/>
    <property type="evidence" value="ECO:0007669"/>
    <property type="project" value="TreeGrafter"/>
</dbReference>
<dbReference type="PANTHER" id="PTHR43285">
    <property type="entry name" value="ANTHRANILATE PHOSPHORIBOSYLTRANSFERASE"/>
    <property type="match status" value="1"/>
</dbReference>
<feature type="non-terminal residue" evidence="4">
    <location>
        <position position="86"/>
    </location>
</feature>